<keyword evidence="6" id="KW-1185">Reference proteome</keyword>
<dbReference type="PANTHER" id="PTHR43432">
    <property type="entry name" value="SLR0285 PROTEIN"/>
    <property type="match status" value="1"/>
</dbReference>
<dbReference type="GO" id="GO:0051536">
    <property type="term" value="F:iron-sulfur cluster binding"/>
    <property type="evidence" value="ECO:0007669"/>
    <property type="project" value="UniProtKB-KW"/>
</dbReference>
<evidence type="ECO:0000256" key="2">
    <source>
        <dbReference type="ARBA" id="ARBA00023004"/>
    </source>
</evidence>
<feature type="domain" description="Radical SAM core" evidence="4">
    <location>
        <begin position="56"/>
        <end position="304"/>
    </location>
</feature>
<dbReference type="RefSeq" id="WP_235293062.1">
    <property type="nucleotide sequence ID" value="NZ_BSOH01000005.1"/>
</dbReference>
<gene>
    <name evidence="5" type="ORF">GCM10007940_08760</name>
</gene>
<dbReference type="InterPro" id="IPR058240">
    <property type="entry name" value="rSAM_sf"/>
</dbReference>
<dbReference type="Proteomes" id="UP001156666">
    <property type="component" value="Unassembled WGS sequence"/>
</dbReference>
<dbReference type="SFLD" id="SFLDG01084">
    <property type="entry name" value="Uncharacterised_Radical_SAM_Su"/>
    <property type="match status" value="1"/>
</dbReference>
<reference evidence="5" key="2">
    <citation type="submission" date="2023-01" db="EMBL/GenBank/DDBJ databases">
        <title>Draft genome sequence of Portibacter lacus strain NBRC 108769.</title>
        <authorList>
            <person name="Sun Q."/>
            <person name="Mori K."/>
        </authorList>
    </citation>
    <scope>NUCLEOTIDE SEQUENCE</scope>
    <source>
        <strain evidence="5">NBRC 108769</strain>
    </source>
</reference>
<sequence length="349" mass="39785">MKLKGRGASINPSHRFEHFNKINDVFQDLAHEEAESPKTQVIPTFPKTIVNPVVSDDLPFGYSLNPYQGCEHGCIYCYARPTHNYWGYSSGLDFEQKILVKKNAAELLENKLKSKKWKTAPIALSGNTDCYQPIEAKLRITRSLLEVFYSYRHPVTIITKNSLILRDLDILKKLNEHHLLHVAVSVTSLDQKLQQRLEPRTASPQGRLKIIKTLSDSGIPVMAMMAPIIPGLTDFEIMALAKETADHGANSFSYGIVRLNEDLDQLFIQWLDDHLPDRKDKVLNKIKSMRNGKLSATIKEGRHSGHGEVSKIIKQQVTLARKLYFPNPRKVELNLDLHYKYKSNQLSLF</sequence>
<keyword evidence="3" id="KW-0411">Iron-sulfur</keyword>
<dbReference type="InterPro" id="IPR007197">
    <property type="entry name" value="rSAM"/>
</dbReference>
<evidence type="ECO:0000313" key="5">
    <source>
        <dbReference type="EMBL" id="GLR16261.1"/>
    </source>
</evidence>
<dbReference type="SFLD" id="SFLDS00029">
    <property type="entry name" value="Radical_SAM"/>
    <property type="match status" value="1"/>
</dbReference>
<evidence type="ECO:0000313" key="6">
    <source>
        <dbReference type="Proteomes" id="UP001156666"/>
    </source>
</evidence>
<dbReference type="SUPFAM" id="SSF102114">
    <property type="entry name" value="Radical SAM enzymes"/>
    <property type="match status" value="1"/>
</dbReference>
<organism evidence="5 6">
    <name type="scientific">Portibacter lacus</name>
    <dbReference type="NCBI Taxonomy" id="1099794"/>
    <lineage>
        <taxon>Bacteria</taxon>
        <taxon>Pseudomonadati</taxon>
        <taxon>Bacteroidota</taxon>
        <taxon>Saprospiria</taxon>
        <taxon>Saprospirales</taxon>
        <taxon>Haliscomenobacteraceae</taxon>
        <taxon>Portibacter</taxon>
    </lineage>
</organism>
<evidence type="ECO:0000256" key="1">
    <source>
        <dbReference type="ARBA" id="ARBA00022723"/>
    </source>
</evidence>
<name>A0AA37SLC1_9BACT</name>
<dbReference type="PROSITE" id="PS51918">
    <property type="entry name" value="RADICAL_SAM"/>
    <property type="match status" value="1"/>
</dbReference>
<proteinExistence type="predicted"/>
<dbReference type="Gene3D" id="3.80.30.30">
    <property type="match status" value="1"/>
</dbReference>
<dbReference type="InterPro" id="IPR040086">
    <property type="entry name" value="MJ0683-like"/>
</dbReference>
<reference evidence="5" key="1">
    <citation type="journal article" date="2014" name="Int. J. Syst. Evol. Microbiol.">
        <title>Complete genome sequence of Corynebacterium casei LMG S-19264T (=DSM 44701T), isolated from a smear-ripened cheese.</title>
        <authorList>
            <consortium name="US DOE Joint Genome Institute (JGI-PGF)"/>
            <person name="Walter F."/>
            <person name="Albersmeier A."/>
            <person name="Kalinowski J."/>
            <person name="Ruckert C."/>
        </authorList>
    </citation>
    <scope>NUCLEOTIDE SEQUENCE</scope>
    <source>
        <strain evidence="5">NBRC 108769</strain>
    </source>
</reference>
<dbReference type="Pfam" id="PF04055">
    <property type="entry name" value="Radical_SAM"/>
    <property type="match status" value="1"/>
</dbReference>
<keyword evidence="1" id="KW-0479">Metal-binding</keyword>
<dbReference type="PANTHER" id="PTHR43432:SF3">
    <property type="entry name" value="SLR0285 PROTEIN"/>
    <property type="match status" value="1"/>
</dbReference>
<dbReference type="GO" id="GO:0046872">
    <property type="term" value="F:metal ion binding"/>
    <property type="evidence" value="ECO:0007669"/>
    <property type="project" value="UniProtKB-KW"/>
</dbReference>
<keyword evidence="2" id="KW-0408">Iron</keyword>
<dbReference type="GO" id="GO:0003824">
    <property type="term" value="F:catalytic activity"/>
    <property type="evidence" value="ECO:0007669"/>
    <property type="project" value="InterPro"/>
</dbReference>
<protein>
    <submittedName>
        <fullName evidence="5">MoaA/nifB/pqqE family protein</fullName>
    </submittedName>
</protein>
<dbReference type="SMART" id="SM00729">
    <property type="entry name" value="Elp3"/>
    <property type="match status" value="1"/>
</dbReference>
<dbReference type="CDD" id="cd01335">
    <property type="entry name" value="Radical_SAM"/>
    <property type="match status" value="1"/>
</dbReference>
<accession>A0AA37SLC1</accession>
<evidence type="ECO:0000259" key="4">
    <source>
        <dbReference type="PROSITE" id="PS51918"/>
    </source>
</evidence>
<evidence type="ECO:0000256" key="3">
    <source>
        <dbReference type="ARBA" id="ARBA00023014"/>
    </source>
</evidence>
<dbReference type="InterPro" id="IPR006638">
    <property type="entry name" value="Elp3/MiaA/NifB-like_rSAM"/>
</dbReference>
<dbReference type="AlphaFoldDB" id="A0AA37SLC1"/>
<dbReference type="EMBL" id="BSOH01000005">
    <property type="protein sequence ID" value="GLR16261.1"/>
    <property type="molecule type" value="Genomic_DNA"/>
</dbReference>
<comment type="caution">
    <text evidence="5">The sequence shown here is derived from an EMBL/GenBank/DDBJ whole genome shotgun (WGS) entry which is preliminary data.</text>
</comment>
<dbReference type="NCBIfam" id="NF033668">
    <property type="entry name" value="rSAM_PA0069"/>
    <property type="match status" value="1"/>
</dbReference>